<dbReference type="Proteomes" id="UP000215506">
    <property type="component" value="Unassembled WGS sequence"/>
</dbReference>
<comment type="caution">
    <text evidence="2">The sequence shown here is derived from an EMBL/GenBank/DDBJ whole genome shotgun (WGS) entry which is preliminary data.</text>
</comment>
<organism evidence="2 3">
    <name type="scientific">Nocardia cerradoensis</name>
    <dbReference type="NCBI Taxonomy" id="85688"/>
    <lineage>
        <taxon>Bacteria</taxon>
        <taxon>Bacillati</taxon>
        <taxon>Actinomycetota</taxon>
        <taxon>Actinomycetes</taxon>
        <taxon>Mycobacteriales</taxon>
        <taxon>Nocardiaceae</taxon>
        <taxon>Nocardia</taxon>
    </lineage>
</organism>
<dbReference type="PANTHER" id="PTHR33371">
    <property type="entry name" value="INTERMEMBRANE PHOSPHOLIPID TRANSPORT SYSTEM BINDING PROTEIN MLAD-RELATED"/>
    <property type="match status" value="1"/>
</dbReference>
<evidence type="ECO:0000313" key="2">
    <source>
        <dbReference type="EMBL" id="OXR41563.1"/>
    </source>
</evidence>
<evidence type="ECO:0000259" key="1">
    <source>
        <dbReference type="Pfam" id="PF02470"/>
    </source>
</evidence>
<dbReference type="PANTHER" id="PTHR33371:SF16">
    <property type="entry name" value="MCE-FAMILY PROTEIN MCE3F"/>
    <property type="match status" value="1"/>
</dbReference>
<reference evidence="2 3" key="1">
    <citation type="submission" date="2017-07" db="EMBL/GenBank/DDBJ databases">
        <title>First draft Genome Sequence of Nocardia cerradoensis isolated from human infection.</title>
        <authorList>
            <person name="Carrasco G."/>
        </authorList>
    </citation>
    <scope>NUCLEOTIDE SEQUENCE [LARGE SCALE GENOMIC DNA]</scope>
    <source>
        <strain evidence="2 3">CNM20130759</strain>
    </source>
</reference>
<protein>
    <recommendedName>
        <fullName evidence="1">Mce/MlaD domain-containing protein</fullName>
    </recommendedName>
</protein>
<dbReference type="EMBL" id="NGAF01000019">
    <property type="protein sequence ID" value="OXR41563.1"/>
    <property type="molecule type" value="Genomic_DNA"/>
</dbReference>
<sequence>MKRETAASLGAIATVLVLGAGYLAVGVVRVDWLRDYLRVSMALPNSAGLLEKSPVLYRGVRVGDVTAVRPADRGVVVDLRIEHDYRVPASSSVVIEQLSAMGEPYLEFRPDAAAGAPYLADGQRVDAKQIRTPVSIPDMADAVTRLLQQFDPQALSELIDTLSQGLAGTDRIIPELGRSTGLLAATLLSRSGEMRTLLDQLQRIAADSEWIGPAVAASGPYWGLFGGKVSEVVGVVENVMIRNHEGGTMPEDYVHGDGILPFLNRLVDFLHESGPQLQQLAPALRPLAESATAAAGRIDLSTLISQALHATTADGALHLRIAVK</sequence>
<dbReference type="GO" id="GO:0005576">
    <property type="term" value="C:extracellular region"/>
    <property type="evidence" value="ECO:0007669"/>
    <property type="project" value="TreeGrafter"/>
</dbReference>
<dbReference type="AlphaFoldDB" id="A0A231GY58"/>
<feature type="domain" description="Mce/MlaD" evidence="1">
    <location>
        <begin position="37"/>
        <end position="110"/>
    </location>
</feature>
<keyword evidence="3" id="KW-1185">Reference proteome</keyword>
<dbReference type="Pfam" id="PF02470">
    <property type="entry name" value="MlaD"/>
    <property type="match status" value="1"/>
</dbReference>
<name>A0A231GY58_9NOCA</name>
<accession>A0A231GY58</accession>
<proteinExistence type="predicted"/>
<evidence type="ECO:0000313" key="3">
    <source>
        <dbReference type="Proteomes" id="UP000215506"/>
    </source>
</evidence>
<gene>
    <name evidence="2" type="ORF">B7C42_06456</name>
</gene>
<dbReference type="InterPro" id="IPR003399">
    <property type="entry name" value="Mce/MlaD"/>
</dbReference>
<dbReference type="InterPro" id="IPR052336">
    <property type="entry name" value="MlaD_Phospholipid_Transporter"/>
</dbReference>
<dbReference type="RefSeq" id="WP_039780893.1">
    <property type="nucleotide sequence ID" value="NZ_JAAXOR010000001.1"/>
</dbReference>